<organism evidence="1 2">
    <name type="scientific">Mucor saturninus</name>
    <dbReference type="NCBI Taxonomy" id="64648"/>
    <lineage>
        <taxon>Eukaryota</taxon>
        <taxon>Fungi</taxon>
        <taxon>Fungi incertae sedis</taxon>
        <taxon>Mucoromycota</taxon>
        <taxon>Mucoromycotina</taxon>
        <taxon>Mucoromycetes</taxon>
        <taxon>Mucorales</taxon>
        <taxon>Mucorineae</taxon>
        <taxon>Mucoraceae</taxon>
        <taxon>Mucor</taxon>
    </lineage>
</organism>
<dbReference type="AlphaFoldDB" id="A0A8H7QE03"/>
<proteinExistence type="predicted"/>
<keyword evidence="2" id="KW-1185">Reference proteome</keyword>
<sequence>MEVDDDSQDPKNEATLVKPRVTSKYAPVPDESVCDFSTVGSINSSDNKVNDRLDDLTVAQARYRKISKLLSEMSNEHIELAIIRDLPDDHEDIIKTKNKITILSNHLEKQEKIVAALQNFVDANKKNFVNNNQHGDIRAMIPSDDFPAFDVDPSKSMLQARSDDNDKTITLSEFIIKFNRMFVDYGVDIDEHWLFYLGKSFAKNTKFYPWFETNLSSVKSDVKSWKQAVAVLENRFDLGKQASVHQLAQNLIKFKLDNNESFILGMERFKQLMKKSSTSKSSDMESLNLKKIHHLPFVWDEFQRSVGTHIADIELILDNCNKDMKMNVVEDNGVKKRKFEDDPSSSATEYRSKLKNSGKCTFCEEKWTYNHRYNCKKRIEFFKSKDASLQNNVSNNIDVQNKLVAVIGTEVIPDPQKVLIMENPVTDKEVVKESSSYTNSHDFSNAVQDTEDLHI</sequence>
<dbReference type="OrthoDB" id="2237066at2759"/>
<protein>
    <submittedName>
        <fullName evidence="1">Uncharacterized protein</fullName>
    </submittedName>
</protein>
<evidence type="ECO:0000313" key="1">
    <source>
        <dbReference type="EMBL" id="KAG2190922.1"/>
    </source>
</evidence>
<reference evidence="1" key="1">
    <citation type="submission" date="2020-12" db="EMBL/GenBank/DDBJ databases">
        <title>Metabolic potential, ecology and presence of endohyphal bacteria is reflected in genomic diversity of Mucoromycotina.</title>
        <authorList>
            <person name="Muszewska A."/>
            <person name="Okrasinska A."/>
            <person name="Steczkiewicz K."/>
            <person name="Drgas O."/>
            <person name="Orlowska M."/>
            <person name="Perlinska-Lenart U."/>
            <person name="Aleksandrzak-Piekarczyk T."/>
            <person name="Szatraj K."/>
            <person name="Zielenkiewicz U."/>
            <person name="Pilsyk S."/>
            <person name="Malc E."/>
            <person name="Mieczkowski P."/>
            <person name="Kruszewska J.S."/>
            <person name="Biernat P."/>
            <person name="Pawlowska J."/>
        </authorList>
    </citation>
    <scope>NUCLEOTIDE SEQUENCE</scope>
    <source>
        <strain evidence="1">WA0000017839</strain>
    </source>
</reference>
<comment type="caution">
    <text evidence="1">The sequence shown here is derived from an EMBL/GenBank/DDBJ whole genome shotgun (WGS) entry which is preliminary data.</text>
</comment>
<dbReference type="Proteomes" id="UP000603453">
    <property type="component" value="Unassembled WGS sequence"/>
</dbReference>
<name>A0A8H7QE03_9FUNG</name>
<dbReference type="EMBL" id="JAEPRD010000516">
    <property type="protein sequence ID" value="KAG2190922.1"/>
    <property type="molecule type" value="Genomic_DNA"/>
</dbReference>
<gene>
    <name evidence="1" type="ORF">INT47_012140</name>
</gene>
<evidence type="ECO:0000313" key="2">
    <source>
        <dbReference type="Proteomes" id="UP000603453"/>
    </source>
</evidence>
<accession>A0A8H7QE03</accession>